<dbReference type="Proteomes" id="UP001595704">
    <property type="component" value="Unassembled WGS sequence"/>
</dbReference>
<comment type="similarity">
    <text evidence="2">Belongs to the YkuD family.</text>
</comment>
<keyword evidence="10" id="KW-1185">Reference proteome</keyword>
<dbReference type="InterPro" id="IPR005490">
    <property type="entry name" value="LD_TPept_cat_dom"/>
</dbReference>
<evidence type="ECO:0000313" key="9">
    <source>
        <dbReference type="EMBL" id="MFC3639151.1"/>
    </source>
</evidence>
<dbReference type="EMBL" id="JBHRYC010000086">
    <property type="protein sequence ID" value="MFC3639151.1"/>
    <property type="molecule type" value="Genomic_DNA"/>
</dbReference>
<organism evidence="9 10">
    <name type="scientific">Camelimonas fluminis</name>
    <dbReference type="NCBI Taxonomy" id="1576911"/>
    <lineage>
        <taxon>Bacteria</taxon>
        <taxon>Pseudomonadati</taxon>
        <taxon>Pseudomonadota</taxon>
        <taxon>Alphaproteobacteria</taxon>
        <taxon>Hyphomicrobiales</taxon>
        <taxon>Chelatococcaceae</taxon>
        <taxon>Camelimonas</taxon>
    </lineage>
</organism>
<dbReference type="PANTHER" id="PTHR38589">
    <property type="entry name" value="BLR0621 PROTEIN"/>
    <property type="match status" value="1"/>
</dbReference>
<evidence type="ECO:0000256" key="5">
    <source>
        <dbReference type="ARBA" id="ARBA00022984"/>
    </source>
</evidence>
<name>A0ABV7UKB9_9HYPH</name>
<keyword evidence="5 7" id="KW-0573">Peptidoglycan synthesis</keyword>
<keyword evidence="3" id="KW-0808">Transferase</keyword>
<keyword evidence="4 7" id="KW-0133">Cell shape</keyword>
<dbReference type="Pfam" id="PF03734">
    <property type="entry name" value="YkuD"/>
    <property type="match status" value="1"/>
</dbReference>
<sequence length="176" mass="19976">MKKITRVVVYQTPGNPKSATLIAGFMRFPCVIGRSGLRPQALKTEGDGVTPQGRFRARKIFYRADRVKRPITTLPVAPLRRTDGWCDSAGAGAYNRHVKLPCKYGCEHMWREDHLYDLVVEIDHNLRPRIQGRGSAVFIHLMHPGRSPTQGCVALRPRDLRLLLRLISPETVIEIR</sequence>
<evidence type="ECO:0000256" key="4">
    <source>
        <dbReference type="ARBA" id="ARBA00022960"/>
    </source>
</evidence>
<evidence type="ECO:0000256" key="6">
    <source>
        <dbReference type="ARBA" id="ARBA00023316"/>
    </source>
</evidence>
<evidence type="ECO:0000259" key="8">
    <source>
        <dbReference type="PROSITE" id="PS52029"/>
    </source>
</evidence>
<dbReference type="PROSITE" id="PS52029">
    <property type="entry name" value="LD_TPASE"/>
    <property type="match status" value="1"/>
</dbReference>
<feature type="active site" description="Nucleophile" evidence="7">
    <location>
        <position position="152"/>
    </location>
</feature>
<protein>
    <submittedName>
        <fullName evidence="9">L,D-transpeptidase</fullName>
    </submittedName>
</protein>
<comment type="caution">
    <text evidence="9">The sequence shown here is derived from an EMBL/GenBank/DDBJ whole genome shotgun (WGS) entry which is preliminary data.</text>
</comment>
<comment type="pathway">
    <text evidence="1 7">Cell wall biogenesis; peptidoglycan biosynthesis.</text>
</comment>
<evidence type="ECO:0000256" key="1">
    <source>
        <dbReference type="ARBA" id="ARBA00004752"/>
    </source>
</evidence>
<accession>A0ABV7UKB9</accession>
<dbReference type="InterPro" id="IPR038063">
    <property type="entry name" value="Transpep_catalytic_dom"/>
</dbReference>
<proteinExistence type="inferred from homology"/>
<reference evidence="10" key="1">
    <citation type="journal article" date="2019" name="Int. J. Syst. Evol. Microbiol.">
        <title>The Global Catalogue of Microorganisms (GCM) 10K type strain sequencing project: providing services to taxonomists for standard genome sequencing and annotation.</title>
        <authorList>
            <consortium name="The Broad Institute Genomics Platform"/>
            <consortium name="The Broad Institute Genome Sequencing Center for Infectious Disease"/>
            <person name="Wu L."/>
            <person name="Ma J."/>
        </authorList>
    </citation>
    <scope>NUCLEOTIDE SEQUENCE [LARGE SCALE GENOMIC DNA]</scope>
    <source>
        <strain evidence="10">KCTC 42282</strain>
    </source>
</reference>
<evidence type="ECO:0000256" key="3">
    <source>
        <dbReference type="ARBA" id="ARBA00022679"/>
    </source>
</evidence>
<evidence type="ECO:0000256" key="7">
    <source>
        <dbReference type="PROSITE-ProRule" id="PRU01373"/>
    </source>
</evidence>
<evidence type="ECO:0000313" key="10">
    <source>
        <dbReference type="Proteomes" id="UP001595704"/>
    </source>
</evidence>
<feature type="active site" description="Proton donor/acceptor" evidence="7">
    <location>
        <position position="140"/>
    </location>
</feature>
<keyword evidence="6 7" id="KW-0961">Cell wall biogenesis/degradation</keyword>
<evidence type="ECO:0000256" key="2">
    <source>
        <dbReference type="ARBA" id="ARBA00005992"/>
    </source>
</evidence>
<dbReference type="PANTHER" id="PTHR38589:SF1">
    <property type="entry name" value="BLR0621 PROTEIN"/>
    <property type="match status" value="1"/>
</dbReference>
<gene>
    <name evidence="9" type="ORF">ACFONL_17555</name>
</gene>
<dbReference type="RefSeq" id="WP_244642856.1">
    <property type="nucleotide sequence ID" value="NZ_BNCG01000003.1"/>
</dbReference>
<dbReference type="SUPFAM" id="SSF141523">
    <property type="entry name" value="L,D-transpeptidase catalytic domain-like"/>
    <property type="match status" value="1"/>
</dbReference>
<feature type="domain" description="L,D-TPase catalytic" evidence="8">
    <location>
        <begin position="1"/>
        <end position="176"/>
    </location>
</feature>